<proteinExistence type="predicted"/>
<evidence type="ECO:0000313" key="2">
    <source>
        <dbReference type="EMBL" id="MPM33457.1"/>
    </source>
</evidence>
<dbReference type="SUPFAM" id="SSF55874">
    <property type="entry name" value="ATPase domain of HSP90 chaperone/DNA topoisomerase II/histidine kinase"/>
    <property type="match status" value="2"/>
</dbReference>
<dbReference type="Pfam" id="PF13589">
    <property type="entry name" value="HATPase_c_3"/>
    <property type="match status" value="1"/>
</dbReference>
<dbReference type="InterPro" id="IPR036890">
    <property type="entry name" value="HATPase_C_sf"/>
</dbReference>
<dbReference type="InterPro" id="IPR003594">
    <property type="entry name" value="HATPase_dom"/>
</dbReference>
<accession>A0A644YYK6</accession>
<dbReference type="PROSITE" id="PS50109">
    <property type="entry name" value="HIS_KIN"/>
    <property type="match status" value="1"/>
</dbReference>
<evidence type="ECO:0000259" key="1">
    <source>
        <dbReference type="PROSITE" id="PS50109"/>
    </source>
</evidence>
<protein>
    <recommendedName>
        <fullName evidence="1">Histidine kinase domain-containing protein</fullName>
    </recommendedName>
</protein>
<reference evidence="2" key="1">
    <citation type="submission" date="2019-08" db="EMBL/GenBank/DDBJ databases">
        <authorList>
            <person name="Kucharzyk K."/>
            <person name="Murdoch R.W."/>
            <person name="Higgins S."/>
            <person name="Loffler F."/>
        </authorList>
    </citation>
    <scope>NUCLEOTIDE SEQUENCE</scope>
</reference>
<dbReference type="SMART" id="SM00387">
    <property type="entry name" value="HATPase_c"/>
    <property type="match status" value="1"/>
</dbReference>
<dbReference type="Pfam" id="PF02518">
    <property type="entry name" value="HATPase_c"/>
    <property type="match status" value="1"/>
</dbReference>
<organism evidence="2">
    <name type="scientific">bioreactor metagenome</name>
    <dbReference type="NCBI Taxonomy" id="1076179"/>
    <lineage>
        <taxon>unclassified sequences</taxon>
        <taxon>metagenomes</taxon>
        <taxon>ecological metagenomes</taxon>
    </lineage>
</organism>
<comment type="caution">
    <text evidence="2">The sequence shown here is derived from an EMBL/GenBank/DDBJ whole genome shotgun (WGS) entry which is preliminary data.</text>
</comment>
<dbReference type="AlphaFoldDB" id="A0A644YYK6"/>
<dbReference type="Gene3D" id="3.30.565.10">
    <property type="entry name" value="Histidine kinase-like ATPase, C-terminal domain"/>
    <property type="match status" value="2"/>
</dbReference>
<name>A0A644YYK6_9ZZZZ</name>
<feature type="domain" description="Histidine kinase" evidence="1">
    <location>
        <begin position="692"/>
        <end position="903"/>
    </location>
</feature>
<sequence>MANKIHLVLSQYRNDIIYNDFIGKFYHFPANSQKSYLSKFDQLPIDFIYYEPTQNGRRGFFFGFGRITKKPFADKREEGYYFVEIEDYKEFSKPVPLKNDQGVSIEQENVCYNAQDSIWEISKRLLDEICLDGGILLNIESDAHLIKVLGEQLIGSEKVGVLELIKNAIDAQASYCRVRIENVSSLERNFISEYEYPDLPGPVIIIEDDGIGMTRDVIQNGWLRPASTIKTNVKEQLKKERDNALKSGNLAAYDALYAKLKKEHGRIPLGEKGVGRFATHRLGRFLELRTKTKDADYELVLKIDWTKFDNISNEFVNLNSIDIGLFREPLSRDYGDRNSGTKLIIYGGKEEFSWDEEIINQLNTSIINLNSPGTNNKLRSTIEKYDIFNAYLECPQLPNLNTEQIYTESTPNFTLDAIIDEDGKASYELHFSHPTDRIPKQKWEDNEFDLRFPDDTNYWYIDGCKRKPECGSFFIHVDVWYRKSEWIDLPNYKELTDYLDNYGGLSIYRDNVLVLESKVSSLYDWLGLSSAHIKQAYRISYRDMIGNIETSQKNNFNIIDKTNREGFIENKSYNDLARLTKVLIEKILLPNYTSKRDEMTAMVKGIVTDTKQLTDIAKIGSTFFSNVAESSYPLDVDPYKFFGNLWEQIEERKGGLVNLTESMKQLQKSIKMIEDVQDTFVEQAGFGIAVAVSLHEINKITSNFYVGISHLIKSGDFDKIKLEDLQTTSQSLRSELKRLSPLRAIRNEKEIEFSISKSINYAFELYKRLFKQLNIEFELLNKDEDFQVFGRYSTINQVFGNLFDNSSYWIKYTGKVDKKIHILLNKKFRTVIVADSGSNINDIIRPNLFQPGYSLKEPPSGLGLYICKTYLNNMKGRIYETPQKDRIPYLNGAQFTLDFNKTPENR</sequence>
<gene>
    <name evidence="2" type="ORF">SDC9_80032</name>
</gene>
<dbReference type="InterPro" id="IPR005467">
    <property type="entry name" value="His_kinase_dom"/>
</dbReference>
<dbReference type="EMBL" id="VSSQ01006666">
    <property type="protein sequence ID" value="MPM33457.1"/>
    <property type="molecule type" value="Genomic_DNA"/>
</dbReference>